<dbReference type="KEGG" id="vg:80541234"/>
<accession>A0A5B8YTI8</accession>
<protein>
    <submittedName>
        <fullName evidence="2">LEF-6</fullName>
    </submittedName>
</protein>
<dbReference type="Proteomes" id="UP001162233">
    <property type="component" value="Segment"/>
</dbReference>
<evidence type="ECO:0000313" key="3">
    <source>
        <dbReference type="Proteomes" id="UP001162233"/>
    </source>
</evidence>
<proteinExistence type="predicted"/>
<sequence length="266" mass="31508">MHYTRKSVETHRASYQNDVFNDRYHNGFADHNSYYVFYINGENVDKRFAKQFVDHVCNGKIRYAINEEQCTRKRLVLSSRHAAEQLLAVNRQVYWPDGSLFRCKLIRKPVLKPNNINMDLENDKYKQTFCKDLTSERTSSPHARRRWHEPNYYDDKQNNNDYHNKYKRSHEPNIKTPFYRHSIKSLDSSLDHHCRRIHKNHDSKRLKSLVKRNDDHKVNDNESVVNGNEDWYNSAAFVDIDLGGSDNIIATTNNVNGLDSLQQNVF</sequence>
<evidence type="ECO:0000313" key="2">
    <source>
        <dbReference type="EMBL" id="QED40548.1"/>
    </source>
</evidence>
<feature type="compositionally biased region" description="Basic and acidic residues" evidence="1">
    <location>
        <begin position="148"/>
        <end position="160"/>
    </location>
</feature>
<dbReference type="RefSeq" id="YP_010802464.1">
    <property type="nucleotide sequence ID" value="NC_077025.1"/>
</dbReference>
<name>A0A5B8YTI8_9ABAC</name>
<reference evidence="2" key="1">
    <citation type="journal article" date="2019" name="Viruses">
        <title>A Novel Alphabaculovirus from the Soybean Looper, Chrysodeixis includens, that Produces Tetrahedral Occlusion Bodies and Encodes Two Copies of he65.</title>
        <authorList>
            <person name="Harrison R.L."/>
            <person name="Rowley D.L."/>
            <person name="Popham H.J.R."/>
        </authorList>
    </citation>
    <scope>NUCLEOTIDE SEQUENCE</scope>
    <source>
        <strain evidence="2">ChinNPV-1</strain>
    </source>
</reference>
<dbReference type="GeneID" id="80541234"/>
<dbReference type="EMBL" id="MK746083">
    <property type="protein sequence ID" value="QED40548.1"/>
    <property type="molecule type" value="Genomic_DNA"/>
</dbReference>
<organism evidence="2 3">
    <name type="scientific">Chrysodeixis includens nucleopolyhedrovirus</name>
    <dbReference type="NCBI Taxonomy" id="1207438"/>
    <lineage>
        <taxon>Viruses</taxon>
        <taxon>Viruses incertae sedis</taxon>
        <taxon>Naldaviricetes</taxon>
        <taxon>Lefavirales</taxon>
        <taxon>Baculoviridae</taxon>
        <taxon>Alphabaculovirus</taxon>
        <taxon>Alphabaculovirus chrincludentis</taxon>
        <taxon>Alphabaculovirus alterchrincludentis</taxon>
    </lineage>
</organism>
<feature type="region of interest" description="Disordered" evidence="1">
    <location>
        <begin position="140"/>
        <end position="160"/>
    </location>
</feature>
<evidence type="ECO:0000256" key="1">
    <source>
        <dbReference type="SAM" id="MobiDB-lite"/>
    </source>
</evidence>
<keyword evidence="3" id="KW-1185">Reference proteome</keyword>